<sequence>MTEAAIFPQTLLIPRVIGNLRRVVLRADREAVIAAASIAASNRYHQVLPCASPSAKLQLSISAPSDVDLASRHVKLDAVDWGGDMSSQLTMHRP</sequence>
<keyword evidence="2" id="KW-1185">Reference proteome</keyword>
<protein>
    <submittedName>
        <fullName evidence="1">Uncharacterized protein</fullName>
    </submittedName>
</protein>
<dbReference type="GeneID" id="38134168"/>
<dbReference type="AlphaFoldDB" id="A0A3F3Q5D5"/>
<accession>A0A3F3Q5D5</accession>
<dbReference type="Proteomes" id="UP000253729">
    <property type="component" value="Unassembled WGS sequence"/>
</dbReference>
<evidence type="ECO:0000313" key="2">
    <source>
        <dbReference type="Proteomes" id="UP000253729"/>
    </source>
</evidence>
<dbReference type="RefSeq" id="XP_026627400.1">
    <property type="nucleotide sequence ID" value="XM_026765812.1"/>
</dbReference>
<dbReference type="EMBL" id="KZ852043">
    <property type="protein sequence ID" value="RDH34378.1"/>
    <property type="molecule type" value="Genomic_DNA"/>
</dbReference>
<organism evidence="1 2">
    <name type="scientific">Aspergillus welwitschiae</name>
    <dbReference type="NCBI Taxonomy" id="1341132"/>
    <lineage>
        <taxon>Eukaryota</taxon>
        <taxon>Fungi</taxon>
        <taxon>Dikarya</taxon>
        <taxon>Ascomycota</taxon>
        <taxon>Pezizomycotina</taxon>
        <taxon>Eurotiomycetes</taxon>
        <taxon>Eurotiomycetidae</taxon>
        <taxon>Eurotiales</taxon>
        <taxon>Aspergillaceae</taxon>
        <taxon>Aspergillus</taxon>
        <taxon>Aspergillus subgen. Circumdati</taxon>
    </lineage>
</organism>
<proteinExistence type="predicted"/>
<reference evidence="1 2" key="1">
    <citation type="submission" date="2018-07" db="EMBL/GenBank/DDBJ databases">
        <title>The genomes of Aspergillus section Nigri reveals drivers in fungal speciation.</title>
        <authorList>
            <consortium name="DOE Joint Genome Institute"/>
            <person name="Vesth T.C."/>
            <person name="Nybo J."/>
            <person name="Theobald S."/>
            <person name="Brandl J."/>
            <person name="Frisvad J.C."/>
            <person name="Nielsen K.F."/>
            <person name="Lyhne E.K."/>
            <person name="Kogle M.E."/>
            <person name="Kuo A."/>
            <person name="Riley R."/>
            <person name="Clum A."/>
            <person name="Nolan M."/>
            <person name="Lipzen A."/>
            <person name="Salamov A."/>
            <person name="Henrissat B."/>
            <person name="Wiebenga A."/>
            <person name="De vries R.P."/>
            <person name="Grigoriev I.V."/>
            <person name="Mortensen U.H."/>
            <person name="Andersen M.R."/>
            <person name="Baker S.E."/>
        </authorList>
    </citation>
    <scope>NUCLEOTIDE SEQUENCE [LARGE SCALE GENOMIC DNA]</scope>
    <source>
        <strain evidence="1 2">CBS 139.54b</strain>
    </source>
</reference>
<evidence type="ECO:0000313" key="1">
    <source>
        <dbReference type="EMBL" id="RDH34378.1"/>
    </source>
</evidence>
<gene>
    <name evidence="1" type="ORF">BDQ94DRAFT_141362</name>
</gene>
<name>A0A3F3Q5D5_9EURO</name>